<proteinExistence type="predicted"/>
<dbReference type="AlphaFoldDB" id="A0A5J4TDA3"/>
<dbReference type="Proteomes" id="UP000324800">
    <property type="component" value="Unassembled WGS sequence"/>
</dbReference>
<accession>A0A5J4TDA3</accession>
<name>A0A5J4TDA3_9EUKA</name>
<organism evidence="2 3">
    <name type="scientific">Streblomastix strix</name>
    <dbReference type="NCBI Taxonomy" id="222440"/>
    <lineage>
        <taxon>Eukaryota</taxon>
        <taxon>Metamonada</taxon>
        <taxon>Preaxostyla</taxon>
        <taxon>Oxymonadida</taxon>
        <taxon>Streblomastigidae</taxon>
        <taxon>Streblomastix</taxon>
    </lineage>
</organism>
<evidence type="ECO:0000313" key="3">
    <source>
        <dbReference type="Proteomes" id="UP000324800"/>
    </source>
</evidence>
<evidence type="ECO:0000256" key="1">
    <source>
        <dbReference type="SAM" id="MobiDB-lite"/>
    </source>
</evidence>
<comment type="caution">
    <text evidence="2">The sequence shown here is derived from an EMBL/GenBank/DDBJ whole genome shotgun (WGS) entry which is preliminary data.</text>
</comment>
<feature type="non-terminal residue" evidence="2">
    <location>
        <position position="1"/>
    </location>
</feature>
<feature type="region of interest" description="Disordered" evidence="1">
    <location>
        <begin position="49"/>
        <end position="70"/>
    </location>
</feature>
<reference evidence="2 3" key="1">
    <citation type="submission" date="2019-03" db="EMBL/GenBank/DDBJ databases">
        <title>Single cell metagenomics reveals metabolic interactions within the superorganism composed of flagellate Streblomastix strix and complex community of Bacteroidetes bacteria on its surface.</title>
        <authorList>
            <person name="Treitli S.C."/>
            <person name="Kolisko M."/>
            <person name="Husnik F."/>
            <person name="Keeling P."/>
            <person name="Hampl V."/>
        </authorList>
    </citation>
    <scope>NUCLEOTIDE SEQUENCE [LARGE SCALE GENOMIC DNA]</scope>
    <source>
        <strain evidence="2">ST1C</strain>
    </source>
</reference>
<protein>
    <submittedName>
        <fullName evidence="2">Uncharacterized protein</fullName>
    </submittedName>
</protein>
<gene>
    <name evidence="2" type="ORF">EZS28_048862</name>
</gene>
<sequence length="363" mass="42792">IIHRKLGFKHQDYSDKLKDRTQEGISYLLTWAQKGCQLIQIAERKLRVSSWTDSEEEEEPNQINPMVPPKVSTQNAINNAIRTQVPEWGPQMMTTSIQQRFTEQMSPYKESQGAWPVRFQAQLEQERAQEKRTVSIIELQQRLRAAEQEDRELNQEENPISHQSQLRERRENRQRQSDQYWKATDPDQQALDRAIALTKRISDYAARTDDQNPIYYYDNTVEELMIETEKEVSALDAWNKHRQDNLDKENETRTLEKERIELIITLRKDNIDPNLTLQIDRNNPRSPCLPRYKEKSITLEIDKRLPLPNQVNNMQDAMLINTTISPLRINFNQDSGTKLNFTYPPPELANNNQLSFFEQQVID</sequence>
<feature type="compositionally biased region" description="Basic and acidic residues" evidence="1">
    <location>
        <begin position="165"/>
        <end position="176"/>
    </location>
</feature>
<feature type="non-terminal residue" evidence="2">
    <location>
        <position position="363"/>
    </location>
</feature>
<dbReference type="EMBL" id="SNRW01034343">
    <property type="protein sequence ID" value="KAA6355611.1"/>
    <property type="molecule type" value="Genomic_DNA"/>
</dbReference>
<evidence type="ECO:0000313" key="2">
    <source>
        <dbReference type="EMBL" id="KAA6355611.1"/>
    </source>
</evidence>
<feature type="region of interest" description="Disordered" evidence="1">
    <location>
        <begin position="148"/>
        <end position="187"/>
    </location>
</feature>